<dbReference type="PANTHER" id="PTHR43861:SF6">
    <property type="entry name" value="METHYLTRANSFERASE TYPE 11"/>
    <property type="match status" value="1"/>
</dbReference>
<keyword evidence="2" id="KW-1185">Reference proteome</keyword>
<dbReference type="GO" id="GO:0032259">
    <property type="term" value="P:methylation"/>
    <property type="evidence" value="ECO:0007669"/>
    <property type="project" value="UniProtKB-KW"/>
</dbReference>
<evidence type="ECO:0000313" key="2">
    <source>
        <dbReference type="Proteomes" id="UP000199492"/>
    </source>
</evidence>
<dbReference type="OrthoDB" id="9770553at2"/>
<dbReference type="GO" id="GO:0008168">
    <property type="term" value="F:methyltransferase activity"/>
    <property type="evidence" value="ECO:0007669"/>
    <property type="project" value="UniProtKB-KW"/>
</dbReference>
<keyword evidence="1" id="KW-0808">Transferase</keyword>
<dbReference type="RefSeq" id="WP_092468613.1">
    <property type="nucleotide sequence ID" value="NZ_FNCZ01000005.1"/>
</dbReference>
<organism evidence="1 2">
    <name type="scientific">Winogradskyella thalassocola</name>
    <dbReference type="NCBI Taxonomy" id="262004"/>
    <lineage>
        <taxon>Bacteria</taxon>
        <taxon>Pseudomonadati</taxon>
        <taxon>Bacteroidota</taxon>
        <taxon>Flavobacteriia</taxon>
        <taxon>Flavobacteriales</taxon>
        <taxon>Flavobacteriaceae</taxon>
        <taxon>Winogradskyella</taxon>
    </lineage>
</organism>
<dbReference type="SUPFAM" id="SSF53335">
    <property type="entry name" value="S-adenosyl-L-methionine-dependent methyltransferases"/>
    <property type="match status" value="1"/>
</dbReference>
<dbReference type="CDD" id="cd02440">
    <property type="entry name" value="AdoMet_MTases"/>
    <property type="match status" value="1"/>
</dbReference>
<sequence>MNDNHNKTLEVNKRQKEFYNDTNKHKNFATKLWSKLRNGTLHKYTNDLDLKNKVYSEHKLWLGDLEDKKVLDLGCLRGNNLSLYMAKNAKEYVGIDLSDVAIEELNEKLINAGCTNAKGIAVDFLSADFKHSNFDVIYAYGVLHHFEDFDLLINKLNEKLAKKGSIISYDPLETSFPIKVVRMLYRPFQTDKDWEWPFTKTTLKKLDSNFTIVEKRGILGQSKYGLLLNFLPLSSNFKKDKIRKMIDKDWNAKKWTAIYPCMHLTMLLRKKA</sequence>
<dbReference type="STRING" id="262004.SAMN04489796_10551"/>
<proteinExistence type="predicted"/>
<reference evidence="2" key="1">
    <citation type="submission" date="2016-10" db="EMBL/GenBank/DDBJ databases">
        <authorList>
            <person name="Varghese N."/>
            <person name="Submissions S."/>
        </authorList>
    </citation>
    <scope>NUCLEOTIDE SEQUENCE [LARGE SCALE GENOMIC DNA]</scope>
    <source>
        <strain evidence="2">DSM 15363</strain>
    </source>
</reference>
<protein>
    <submittedName>
        <fullName evidence="1">Methyltransferase domain-containing protein</fullName>
    </submittedName>
</protein>
<accession>A0A1G8G0A1</accession>
<gene>
    <name evidence="1" type="ORF">SAMN04489796_10551</name>
</gene>
<dbReference type="Gene3D" id="3.40.50.150">
    <property type="entry name" value="Vaccinia Virus protein VP39"/>
    <property type="match status" value="1"/>
</dbReference>
<dbReference type="InterPro" id="IPR029063">
    <property type="entry name" value="SAM-dependent_MTases_sf"/>
</dbReference>
<keyword evidence="1" id="KW-0489">Methyltransferase</keyword>
<evidence type="ECO:0000313" key="1">
    <source>
        <dbReference type="EMBL" id="SDH87804.1"/>
    </source>
</evidence>
<name>A0A1G8G0A1_9FLAO</name>
<dbReference type="Pfam" id="PF13489">
    <property type="entry name" value="Methyltransf_23"/>
    <property type="match status" value="1"/>
</dbReference>
<dbReference type="AlphaFoldDB" id="A0A1G8G0A1"/>
<dbReference type="PANTHER" id="PTHR43861">
    <property type="entry name" value="TRANS-ACONITATE 2-METHYLTRANSFERASE-RELATED"/>
    <property type="match status" value="1"/>
</dbReference>
<dbReference type="Proteomes" id="UP000199492">
    <property type="component" value="Unassembled WGS sequence"/>
</dbReference>
<dbReference type="EMBL" id="FNCZ01000005">
    <property type="protein sequence ID" value="SDH87804.1"/>
    <property type="molecule type" value="Genomic_DNA"/>
</dbReference>